<dbReference type="InterPro" id="IPR009057">
    <property type="entry name" value="Homeodomain-like_sf"/>
</dbReference>
<evidence type="ECO:0000256" key="5">
    <source>
        <dbReference type="PROSITE-ProRule" id="PRU00335"/>
    </source>
</evidence>
<dbReference type="Pfam" id="PF13977">
    <property type="entry name" value="TetR_C_6"/>
    <property type="match status" value="1"/>
</dbReference>
<feature type="domain" description="HTH tetR-type" evidence="7">
    <location>
        <begin position="18"/>
        <end position="78"/>
    </location>
</feature>
<organism evidence="8 9">
    <name type="scientific">Leifsonia kafniensis</name>
    <dbReference type="NCBI Taxonomy" id="475957"/>
    <lineage>
        <taxon>Bacteria</taxon>
        <taxon>Bacillati</taxon>
        <taxon>Actinomycetota</taxon>
        <taxon>Actinomycetes</taxon>
        <taxon>Micrococcales</taxon>
        <taxon>Microbacteriaceae</taxon>
        <taxon>Leifsonia</taxon>
    </lineage>
</organism>
<evidence type="ECO:0000313" key="8">
    <source>
        <dbReference type="EMBL" id="GAA3883059.1"/>
    </source>
</evidence>
<protein>
    <recommendedName>
        <fullName evidence="7">HTH tetR-type domain-containing protein</fullName>
    </recommendedName>
</protein>
<dbReference type="InterPro" id="IPR001647">
    <property type="entry name" value="HTH_TetR"/>
</dbReference>
<dbReference type="Gene3D" id="1.10.357.10">
    <property type="entry name" value="Tetracycline Repressor, domain 2"/>
    <property type="match status" value="1"/>
</dbReference>
<dbReference type="PANTHER" id="PTHR30055">
    <property type="entry name" value="HTH-TYPE TRANSCRIPTIONAL REGULATOR RUTR"/>
    <property type="match status" value="1"/>
</dbReference>
<comment type="caution">
    <text evidence="8">The sequence shown here is derived from an EMBL/GenBank/DDBJ whole genome shotgun (WGS) entry which is preliminary data.</text>
</comment>
<evidence type="ECO:0000256" key="3">
    <source>
        <dbReference type="ARBA" id="ARBA00023125"/>
    </source>
</evidence>
<feature type="region of interest" description="Disordered" evidence="6">
    <location>
        <begin position="1"/>
        <end position="21"/>
    </location>
</feature>
<sequence length="231" mass="23982">MGIMSRPQGTRGSRKPPAERSAEITEAARAVAIDEGLAAVTLRAVAARAAVTPALIAHYEPSMDALVARTFAAIVSAEVGEIVELTAGMPPREQLRLVLDTLLDGSRSDVTVVWVEAWTLGRRNELLAVSVREQMDAWQSVLLEILESGVATREFTIDDPPATAWLLLGLIDGFTAQSLVRWGGAGGASGGANGTGADGTDTDGTAGIARGRHVVARAIATFVGLPAAAFG</sequence>
<dbReference type="PROSITE" id="PS50977">
    <property type="entry name" value="HTH_TETR_2"/>
    <property type="match status" value="1"/>
</dbReference>
<dbReference type="SUPFAM" id="SSF46689">
    <property type="entry name" value="Homeodomain-like"/>
    <property type="match status" value="1"/>
</dbReference>
<reference evidence="9" key="1">
    <citation type="journal article" date="2019" name="Int. J. Syst. Evol. Microbiol.">
        <title>The Global Catalogue of Microorganisms (GCM) 10K type strain sequencing project: providing services to taxonomists for standard genome sequencing and annotation.</title>
        <authorList>
            <consortium name="The Broad Institute Genomics Platform"/>
            <consortium name="The Broad Institute Genome Sequencing Center for Infectious Disease"/>
            <person name="Wu L."/>
            <person name="Ma J."/>
        </authorList>
    </citation>
    <scope>NUCLEOTIDE SEQUENCE [LARGE SCALE GENOMIC DNA]</scope>
    <source>
        <strain evidence="9">JCM 17021</strain>
    </source>
</reference>
<evidence type="ECO:0000256" key="4">
    <source>
        <dbReference type="ARBA" id="ARBA00023163"/>
    </source>
</evidence>
<keyword evidence="2" id="KW-0805">Transcription regulation</keyword>
<evidence type="ECO:0000256" key="6">
    <source>
        <dbReference type="SAM" id="MobiDB-lite"/>
    </source>
</evidence>
<keyword evidence="1" id="KW-0678">Repressor</keyword>
<accession>A0ABP7KNM3</accession>
<dbReference type="Proteomes" id="UP001501803">
    <property type="component" value="Unassembled WGS sequence"/>
</dbReference>
<proteinExistence type="predicted"/>
<keyword evidence="3 5" id="KW-0238">DNA-binding</keyword>
<keyword evidence="4" id="KW-0804">Transcription</keyword>
<evidence type="ECO:0000259" key="7">
    <source>
        <dbReference type="PROSITE" id="PS50977"/>
    </source>
</evidence>
<dbReference type="InterPro" id="IPR039538">
    <property type="entry name" value="BetI_C"/>
</dbReference>
<dbReference type="SUPFAM" id="SSF48498">
    <property type="entry name" value="Tetracyclin repressor-like, C-terminal domain"/>
    <property type="match status" value="1"/>
</dbReference>
<dbReference type="InterPro" id="IPR036271">
    <property type="entry name" value="Tet_transcr_reg_TetR-rel_C_sf"/>
</dbReference>
<keyword evidence="9" id="KW-1185">Reference proteome</keyword>
<feature type="DNA-binding region" description="H-T-H motif" evidence="5">
    <location>
        <begin position="41"/>
        <end position="60"/>
    </location>
</feature>
<name>A0ABP7KNM3_9MICO</name>
<dbReference type="PANTHER" id="PTHR30055:SF234">
    <property type="entry name" value="HTH-TYPE TRANSCRIPTIONAL REGULATOR BETI"/>
    <property type="match status" value="1"/>
</dbReference>
<gene>
    <name evidence="8" type="ORF">GCM10022381_26650</name>
</gene>
<dbReference type="Pfam" id="PF00440">
    <property type="entry name" value="TetR_N"/>
    <property type="match status" value="1"/>
</dbReference>
<evidence type="ECO:0000256" key="1">
    <source>
        <dbReference type="ARBA" id="ARBA00022491"/>
    </source>
</evidence>
<dbReference type="EMBL" id="BAABCN010000007">
    <property type="protein sequence ID" value="GAA3883059.1"/>
    <property type="molecule type" value="Genomic_DNA"/>
</dbReference>
<evidence type="ECO:0000256" key="2">
    <source>
        <dbReference type="ARBA" id="ARBA00023015"/>
    </source>
</evidence>
<evidence type="ECO:0000313" key="9">
    <source>
        <dbReference type="Proteomes" id="UP001501803"/>
    </source>
</evidence>
<dbReference type="InterPro" id="IPR050109">
    <property type="entry name" value="HTH-type_TetR-like_transc_reg"/>
</dbReference>